<dbReference type="GO" id="GO:0005886">
    <property type="term" value="C:plasma membrane"/>
    <property type="evidence" value="ECO:0007669"/>
    <property type="project" value="UniProtKB-SubCell"/>
</dbReference>
<accession>A0A1H0BAK3</accession>
<comment type="subcellular location">
    <subcellularLocation>
        <location evidence="12">Cell membrane</location>
        <topology evidence="12">Single-pass membrane protein</topology>
    </subcellularLocation>
    <subcellularLocation>
        <location evidence="11">Endomembrane system</location>
        <topology evidence="11">Single-pass membrane protein</topology>
    </subcellularLocation>
</comment>
<feature type="signal peptide" evidence="15">
    <location>
        <begin position="1"/>
        <end position="24"/>
    </location>
</feature>
<evidence type="ECO:0000256" key="13">
    <source>
        <dbReference type="RuleBase" id="RU003848"/>
    </source>
</evidence>
<keyword evidence="14" id="KW-0175">Coiled coil</keyword>
<dbReference type="HAMAP" id="MF_01398">
    <property type="entry name" value="ATP_synth_b_bprime"/>
    <property type="match status" value="1"/>
</dbReference>
<dbReference type="RefSeq" id="WP_234970936.1">
    <property type="nucleotide sequence ID" value="NZ_FNIN01000002.1"/>
</dbReference>
<keyword evidence="7 12" id="KW-0472">Membrane</keyword>
<proteinExistence type="inferred from homology"/>
<evidence type="ECO:0000256" key="15">
    <source>
        <dbReference type="SAM" id="SignalP"/>
    </source>
</evidence>
<comment type="subunit">
    <text evidence="12">F-type ATPases have 2 components, F(1) - the catalytic core - and F(0) - the membrane proton channel. F(1) has five subunits: alpha(3), beta(3), gamma(1), delta(1), epsilon(1). F(0) has three main subunits: a(1), b(2) and c(10-14). The alpha and beta chains form an alternating ring which encloses part of the gamma chain. F(1) is attached to F(0) by a central stalk formed by the gamma and epsilon chains, while a peripheral stalk is formed by the delta and b chains.</text>
</comment>
<feature type="chain" id="PRO_5011455918" description="ATP synthase subunit b" evidence="15">
    <location>
        <begin position="25"/>
        <end position="191"/>
    </location>
</feature>
<evidence type="ECO:0000256" key="9">
    <source>
        <dbReference type="ARBA" id="ARBA00025198"/>
    </source>
</evidence>
<evidence type="ECO:0000313" key="16">
    <source>
        <dbReference type="EMBL" id="SDN42652.1"/>
    </source>
</evidence>
<dbReference type="InterPro" id="IPR002146">
    <property type="entry name" value="ATP_synth_b/b'su_bac/chlpt"/>
</dbReference>
<dbReference type="PANTHER" id="PTHR34264:SF3">
    <property type="entry name" value="ATP SYNTHASE SUBUNIT B, CHLOROPLASTIC"/>
    <property type="match status" value="1"/>
</dbReference>
<dbReference type="CDD" id="cd06503">
    <property type="entry name" value="ATP-synt_Fo_b"/>
    <property type="match status" value="1"/>
</dbReference>
<evidence type="ECO:0000256" key="10">
    <source>
        <dbReference type="ARBA" id="ARBA00025614"/>
    </source>
</evidence>
<evidence type="ECO:0000256" key="3">
    <source>
        <dbReference type="ARBA" id="ARBA00022692"/>
    </source>
</evidence>
<name>A0A1H0BAK3_9BACT</name>
<evidence type="ECO:0000256" key="4">
    <source>
        <dbReference type="ARBA" id="ARBA00022781"/>
    </source>
</evidence>
<dbReference type="Proteomes" id="UP000199602">
    <property type="component" value="Unassembled WGS sequence"/>
</dbReference>
<organism evidence="16 17">
    <name type="scientific">Desulfonauticus submarinus</name>
    <dbReference type="NCBI Taxonomy" id="206665"/>
    <lineage>
        <taxon>Bacteria</taxon>
        <taxon>Pseudomonadati</taxon>
        <taxon>Thermodesulfobacteriota</taxon>
        <taxon>Desulfovibrionia</taxon>
        <taxon>Desulfovibrionales</taxon>
        <taxon>Desulfonauticaceae</taxon>
        <taxon>Desulfonauticus</taxon>
    </lineage>
</organism>
<comment type="function">
    <text evidence="9 12">F(1)F(0) ATP synthase produces ATP from ADP in the presence of a proton or sodium gradient. F-type ATPases consist of two structural domains, F(1) containing the extramembraneous catalytic core and F(0) containing the membrane proton channel, linked together by a central stalk and a peripheral stalk. During catalysis, ATP synthesis in the catalytic domain of F(1) is coupled via a rotary mechanism of the central stalk subunits to proton translocation.</text>
</comment>
<keyword evidence="5 12" id="KW-1133">Transmembrane helix</keyword>
<keyword evidence="12" id="KW-1003">Cell membrane</keyword>
<keyword evidence="4 12" id="KW-0375">Hydrogen ion transport</keyword>
<keyword evidence="1 12" id="KW-0813">Transport</keyword>
<evidence type="ECO:0000256" key="5">
    <source>
        <dbReference type="ARBA" id="ARBA00022989"/>
    </source>
</evidence>
<dbReference type="EMBL" id="FNIN01000002">
    <property type="protein sequence ID" value="SDN42652.1"/>
    <property type="molecule type" value="Genomic_DNA"/>
</dbReference>
<evidence type="ECO:0000256" key="12">
    <source>
        <dbReference type="HAMAP-Rule" id="MF_01398"/>
    </source>
</evidence>
<keyword evidence="2 12" id="KW-0138">CF(0)</keyword>
<evidence type="ECO:0000256" key="6">
    <source>
        <dbReference type="ARBA" id="ARBA00023065"/>
    </source>
</evidence>
<keyword evidence="6 12" id="KW-0406">Ion transport</keyword>
<dbReference type="AlphaFoldDB" id="A0A1H0BAK3"/>
<sequence>MSKRWKTVAGLGLTLLLVAGVAWASEHGGGGHGDKIMNLVYRVINFILVVGIIYKLVGKRMAEFFSGRTHQIETELKDLEERRAQAESKLKEVEAKIANLEKEREEILQAAKEQGEAVKAQIIEKAKKSAEQIKEQAKITAEQEAKAAFDQVKAELADKIVEAAEKMIQERLSGDIHKKLINEYLTKVVIN</sequence>
<protein>
    <recommendedName>
        <fullName evidence="12">ATP synthase subunit b</fullName>
    </recommendedName>
    <alternativeName>
        <fullName evidence="12">ATP synthase F(0) sector subunit b</fullName>
    </alternativeName>
    <alternativeName>
        <fullName evidence="12">ATPase subunit I</fullName>
    </alternativeName>
    <alternativeName>
        <fullName evidence="12">F-type ATPase subunit b</fullName>
        <shortName evidence="12">F-ATPase subunit b</shortName>
    </alternativeName>
</protein>
<feature type="transmembrane region" description="Helical" evidence="12">
    <location>
        <begin position="40"/>
        <end position="58"/>
    </location>
</feature>
<evidence type="ECO:0000313" key="17">
    <source>
        <dbReference type="Proteomes" id="UP000199602"/>
    </source>
</evidence>
<reference evidence="16 17" key="1">
    <citation type="submission" date="2016-10" db="EMBL/GenBank/DDBJ databases">
        <authorList>
            <person name="de Groot N.N."/>
        </authorList>
    </citation>
    <scope>NUCLEOTIDE SEQUENCE [LARGE SCALE GENOMIC DNA]</scope>
    <source>
        <strain evidence="16 17">DSM 15269</strain>
    </source>
</reference>
<evidence type="ECO:0000256" key="7">
    <source>
        <dbReference type="ARBA" id="ARBA00023136"/>
    </source>
</evidence>
<keyword evidence="15" id="KW-0732">Signal</keyword>
<dbReference type="GO" id="GO:0046933">
    <property type="term" value="F:proton-transporting ATP synthase activity, rotational mechanism"/>
    <property type="evidence" value="ECO:0007669"/>
    <property type="project" value="UniProtKB-UniRule"/>
</dbReference>
<comment type="function">
    <text evidence="10">Component of the F(0) channel, it forms part of the peripheral stalk, linking F(1) to F(0). The b'-subunit is a diverged and duplicated form of b found in plants and photosynthetic bacteria.</text>
</comment>
<gene>
    <name evidence="12" type="primary">atpF</name>
    <name evidence="16" type="ORF">SAMN04488516_102101</name>
</gene>
<keyword evidence="17" id="KW-1185">Reference proteome</keyword>
<dbReference type="STRING" id="206665.SAMN04488516_102101"/>
<dbReference type="Pfam" id="PF00430">
    <property type="entry name" value="ATP-synt_B"/>
    <property type="match status" value="1"/>
</dbReference>
<dbReference type="GO" id="GO:0012505">
    <property type="term" value="C:endomembrane system"/>
    <property type="evidence" value="ECO:0007669"/>
    <property type="project" value="UniProtKB-SubCell"/>
</dbReference>
<dbReference type="GO" id="GO:0045259">
    <property type="term" value="C:proton-transporting ATP synthase complex"/>
    <property type="evidence" value="ECO:0007669"/>
    <property type="project" value="UniProtKB-KW"/>
</dbReference>
<evidence type="ECO:0000256" key="14">
    <source>
        <dbReference type="SAM" id="Coils"/>
    </source>
</evidence>
<dbReference type="PANTHER" id="PTHR34264">
    <property type="entry name" value="ATP SYNTHASE SUBUNIT B, CHLOROPLASTIC"/>
    <property type="match status" value="1"/>
</dbReference>
<feature type="coiled-coil region" evidence="14">
    <location>
        <begin position="69"/>
        <end position="143"/>
    </location>
</feature>
<evidence type="ECO:0000256" key="8">
    <source>
        <dbReference type="ARBA" id="ARBA00023310"/>
    </source>
</evidence>
<comment type="similarity">
    <text evidence="12 13">Belongs to the ATPase B chain family.</text>
</comment>
<keyword evidence="8 12" id="KW-0066">ATP synthesis</keyword>
<evidence type="ECO:0000256" key="1">
    <source>
        <dbReference type="ARBA" id="ARBA00022448"/>
    </source>
</evidence>
<evidence type="ECO:0000256" key="2">
    <source>
        <dbReference type="ARBA" id="ARBA00022547"/>
    </source>
</evidence>
<evidence type="ECO:0000256" key="11">
    <source>
        <dbReference type="ARBA" id="ARBA00037847"/>
    </source>
</evidence>
<keyword evidence="3 12" id="KW-0812">Transmembrane</keyword>